<organism evidence="1 2">
    <name type="scientific">Macrococcus armenti</name>
    <dbReference type="NCBI Taxonomy" id="2875764"/>
    <lineage>
        <taxon>Bacteria</taxon>
        <taxon>Bacillati</taxon>
        <taxon>Bacillota</taxon>
        <taxon>Bacilli</taxon>
        <taxon>Bacillales</taxon>
        <taxon>Staphylococcaceae</taxon>
        <taxon>Macrococcus</taxon>
    </lineage>
</organism>
<dbReference type="Proteomes" id="UP000830343">
    <property type="component" value="Chromosome"/>
</dbReference>
<evidence type="ECO:0000313" key="2">
    <source>
        <dbReference type="Proteomes" id="UP000830343"/>
    </source>
</evidence>
<dbReference type="EMBL" id="CP094348">
    <property type="protein sequence ID" value="UOB21368.1"/>
    <property type="molecule type" value="Genomic_DNA"/>
</dbReference>
<protein>
    <submittedName>
        <fullName evidence="1">Uncharacterized protein</fullName>
    </submittedName>
</protein>
<reference evidence="1" key="1">
    <citation type="submission" date="2022-03" db="EMBL/GenBank/DDBJ databases">
        <authorList>
            <person name="Vrbovska V."/>
            <person name="Kovarovic V."/>
            <person name="Botka T."/>
            <person name="Pantucek R."/>
        </authorList>
    </citation>
    <scope>NUCLEOTIDE SEQUENCE</scope>
    <source>
        <strain evidence="1">CCM 2609</strain>
    </source>
</reference>
<sequence>MKYHHIFNAVSDKISEVLHIQDEETKEVYINIIKQLSPGNDYTFVEIMKEYIAEYQQKSFQFYQHKANNGFVVNRSQYGLEVVEVNKDTRFVVGDMITHLSNDAVDVLSERYRKLLFHDAIERQEWSNLILKQVDATVERSSESYEFELKRFEIADPIVHKTESYQHVLIYAPEQLHEIKSEISTELPIILDVRYTEGTASVLDIKPEVILMSRHTKGSIEQYIVKADALKVGEASFGALSEYESIQLGQYTFEYGVTGERTAYPDVDIINDASEDQILEFAKRHVTNHL</sequence>
<evidence type="ECO:0000313" key="1">
    <source>
        <dbReference type="EMBL" id="UOB21368.1"/>
    </source>
</evidence>
<dbReference type="RefSeq" id="WP_243366939.1">
    <property type="nucleotide sequence ID" value="NZ_CP094348.1"/>
</dbReference>
<gene>
    <name evidence="1" type="ORF">MRZ06_04600</name>
</gene>
<name>A0ABY4A2I9_9STAP</name>
<proteinExistence type="predicted"/>
<reference evidence="1" key="2">
    <citation type="submission" date="2022-04" db="EMBL/GenBank/DDBJ databases">
        <title>Antimicrobial genetic elements in methicillin-resistant Macrococcus armenti.</title>
        <authorList>
            <person name="Keller J.E."/>
            <person name="Schwendener S."/>
            <person name="Pantucek R."/>
            <person name="Perreten V."/>
        </authorList>
    </citation>
    <scope>NUCLEOTIDE SEQUENCE</scope>
    <source>
        <strain evidence="1">CCM 2609</strain>
    </source>
</reference>
<accession>A0ABY4A2I9</accession>
<keyword evidence="2" id="KW-1185">Reference proteome</keyword>